<evidence type="ECO:0000259" key="2">
    <source>
        <dbReference type="PROSITE" id="PS51745"/>
    </source>
</evidence>
<evidence type="ECO:0000313" key="3">
    <source>
        <dbReference type="EMBL" id="SCV72608.1"/>
    </source>
</evidence>
<gene>
    <name evidence="3" type="ORF">BQ2448_4145</name>
</gene>
<dbReference type="SUPFAM" id="SSF54277">
    <property type="entry name" value="CAD &amp; PB1 domains"/>
    <property type="match status" value="1"/>
</dbReference>
<dbReference type="InterPro" id="IPR000270">
    <property type="entry name" value="PB1_dom"/>
</dbReference>
<dbReference type="Proteomes" id="UP000198372">
    <property type="component" value="Unassembled WGS sequence"/>
</dbReference>
<dbReference type="CDD" id="cd05992">
    <property type="entry name" value="PB1"/>
    <property type="match status" value="1"/>
</dbReference>
<organism evidence="3 4">
    <name type="scientific">Microbotryum intermedium</name>
    <dbReference type="NCBI Taxonomy" id="269621"/>
    <lineage>
        <taxon>Eukaryota</taxon>
        <taxon>Fungi</taxon>
        <taxon>Dikarya</taxon>
        <taxon>Basidiomycota</taxon>
        <taxon>Pucciniomycotina</taxon>
        <taxon>Microbotryomycetes</taxon>
        <taxon>Microbotryales</taxon>
        <taxon>Microbotryaceae</taxon>
        <taxon>Microbotryum</taxon>
    </lineage>
</organism>
<protein>
    <submittedName>
        <fullName evidence="3">BQ2448_4145 protein</fullName>
    </submittedName>
</protein>
<keyword evidence="4" id="KW-1185">Reference proteome</keyword>
<evidence type="ECO:0000256" key="1">
    <source>
        <dbReference type="SAM" id="MobiDB-lite"/>
    </source>
</evidence>
<dbReference type="OrthoDB" id="661148at2759"/>
<name>A0A238FN33_9BASI</name>
<dbReference type="STRING" id="269621.A0A238FN33"/>
<dbReference type="PROSITE" id="PS51745">
    <property type="entry name" value="PB1"/>
    <property type="match status" value="1"/>
</dbReference>
<dbReference type="Gene3D" id="3.10.20.90">
    <property type="entry name" value="Phosphatidylinositol 3-kinase Catalytic Subunit, Chain A, domain 1"/>
    <property type="match status" value="1"/>
</dbReference>
<evidence type="ECO:0000313" key="4">
    <source>
        <dbReference type="Proteomes" id="UP000198372"/>
    </source>
</evidence>
<feature type="region of interest" description="Disordered" evidence="1">
    <location>
        <begin position="160"/>
        <end position="312"/>
    </location>
</feature>
<dbReference type="EMBL" id="FMSP01000009">
    <property type="protein sequence ID" value="SCV72608.1"/>
    <property type="molecule type" value="Genomic_DNA"/>
</dbReference>
<dbReference type="InterPro" id="IPR053793">
    <property type="entry name" value="PB1-like"/>
</dbReference>
<feature type="compositionally biased region" description="Basic residues" evidence="1">
    <location>
        <begin position="275"/>
        <end position="297"/>
    </location>
</feature>
<proteinExistence type="predicted"/>
<dbReference type="AlphaFoldDB" id="A0A238FN33"/>
<feature type="domain" description="PB1" evidence="2">
    <location>
        <begin position="13"/>
        <end position="95"/>
    </location>
</feature>
<accession>A0A238FN33</accession>
<feature type="compositionally biased region" description="Low complexity" evidence="1">
    <location>
        <begin position="245"/>
        <end position="262"/>
    </location>
</feature>
<reference evidence="4" key="1">
    <citation type="submission" date="2016-09" db="EMBL/GenBank/DDBJ databases">
        <authorList>
            <person name="Jeantristanb JTB J.-T."/>
            <person name="Ricardo R."/>
        </authorList>
    </citation>
    <scope>NUCLEOTIDE SEQUENCE [LARGE SCALE GENOMIC DNA]</scope>
</reference>
<dbReference type="Pfam" id="PF00564">
    <property type="entry name" value="PB1"/>
    <property type="match status" value="1"/>
</dbReference>
<sequence length="388" mass="41790">MSSSSSNPSTAAKVELKLTLLSAGPAHRTTRFLSVPETPCPTWDDFLVLLRDRFQLDASTPIVGLTYRDTEGDEILLSSDDELQDWWSTLTTAKLVASAAGTSTKPSTATTTSACILVDEQAQYAALDEEQSQLLGHVKSMIQKDHSFAHRVGKTIGEALHSHHHGRRGRPPPPPYGSVARHSHAHPPPSLGGPDRHPRPHHGQRPSFARPFSGHAHGHGHGGPRGFFGHCPRSSGVFGPPWAPSSSSSTSSDSSSSSSSSDSESDVEGDEPSKKHGKDKKHRRGGRHNGHRKHPRHPSSTPVTDTDDTDTGMVTDSTLALLARLLSPNRLTINPSTNWSISNSKCSIWTNKIRGLLVIITTGMATIATTKVPVIIMDFLVIRSTTDS</sequence>